<dbReference type="GO" id="GO:0004016">
    <property type="term" value="F:adenylate cyclase activity"/>
    <property type="evidence" value="ECO:0007669"/>
    <property type="project" value="UniProtKB-EC"/>
</dbReference>
<feature type="region of interest" description="Disordered" evidence="13">
    <location>
        <begin position="1459"/>
        <end position="1488"/>
    </location>
</feature>
<dbReference type="PROSITE" id="PS50125">
    <property type="entry name" value="GUANYLATE_CYCLASE_2"/>
    <property type="match status" value="2"/>
</dbReference>
<feature type="transmembrane region" description="Helical" evidence="14">
    <location>
        <begin position="106"/>
        <end position="124"/>
    </location>
</feature>
<dbReference type="GO" id="GO:0004383">
    <property type="term" value="F:guanylate cyclase activity"/>
    <property type="evidence" value="ECO:0007669"/>
    <property type="project" value="UniProtKB-EC"/>
</dbReference>
<feature type="transmembrane region" description="Helical" evidence="14">
    <location>
        <begin position="630"/>
        <end position="652"/>
    </location>
</feature>
<evidence type="ECO:0000256" key="3">
    <source>
        <dbReference type="ARBA" id="ARBA00004141"/>
    </source>
</evidence>
<keyword evidence="8" id="KW-0067">ATP-binding</keyword>
<evidence type="ECO:0000256" key="14">
    <source>
        <dbReference type="SAM" id="Phobius"/>
    </source>
</evidence>
<evidence type="ECO:0000256" key="9">
    <source>
        <dbReference type="ARBA" id="ARBA00022842"/>
    </source>
</evidence>
<reference evidence="17" key="1">
    <citation type="submission" date="2017-02" db="UniProtKB">
        <authorList>
            <consortium name="WormBaseParasite"/>
        </authorList>
    </citation>
    <scope>IDENTIFICATION</scope>
</reference>
<comment type="subcellular location">
    <subcellularLocation>
        <location evidence="3">Membrane</location>
        <topology evidence="3">Multi-pass membrane protein</topology>
    </subcellularLocation>
</comment>
<dbReference type="Pfam" id="PF00211">
    <property type="entry name" value="Guanylate_cyc"/>
    <property type="match status" value="2"/>
</dbReference>
<dbReference type="GO" id="GO:0046872">
    <property type="term" value="F:metal ion binding"/>
    <property type="evidence" value="ECO:0007669"/>
    <property type="project" value="UniProtKB-KW"/>
</dbReference>
<protein>
    <recommendedName>
        <fullName evidence="4">adenylate cyclase</fullName>
        <ecNumber evidence="4">4.6.1.1</ecNumber>
    </recommendedName>
</protein>
<proteinExistence type="predicted"/>
<dbReference type="InterPro" id="IPR029787">
    <property type="entry name" value="Nucleotide_cyclase"/>
</dbReference>
<dbReference type="GO" id="GO:0035556">
    <property type="term" value="P:intracellular signal transduction"/>
    <property type="evidence" value="ECO:0007669"/>
    <property type="project" value="InterPro"/>
</dbReference>
<dbReference type="WBParaSite" id="SPAL_0001698000.1">
    <property type="protein sequence ID" value="SPAL_0001698000.1"/>
    <property type="gene ID" value="SPAL_0001698000"/>
</dbReference>
<feature type="transmembrane region" description="Helical" evidence="14">
    <location>
        <begin position="664"/>
        <end position="685"/>
    </location>
</feature>
<dbReference type="PANTHER" id="PTHR45627:SF26">
    <property type="entry name" value="ADENYLATE CYCLASE TYPE 1"/>
    <property type="match status" value="1"/>
</dbReference>
<feature type="compositionally biased region" description="Basic residues" evidence="13">
    <location>
        <begin position="1382"/>
        <end position="1392"/>
    </location>
</feature>
<dbReference type="STRING" id="174720.A0A0N5CGK4"/>
<evidence type="ECO:0000256" key="13">
    <source>
        <dbReference type="SAM" id="MobiDB-lite"/>
    </source>
</evidence>
<keyword evidence="11 14" id="KW-0472">Membrane</keyword>
<keyword evidence="7" id="KW-0547">Nucleotide-binding</keyword>
<dbReference type="GO" id="GO:0007189">
    <property type="term" value="P:adenylate cyclase-activating G protein-coupled receptor signaling pathway"/>
    <property type="evidence" value="ECO:0007669"/>
    <property type="project" value="TreeGrafter"/>
</dbReference>
<dbReference type="Proteomes" id="UP000046392">
    <property type="component" value="Unplaced"/>
</dbReference>
<evidence type="ECO:0000259" key="15">
    <source>
        <dbReference type="PROSITE" id="PS50125"/>
    </source>
</evidence>
<keyword evidence="5 14" id="KW-0812">Transmembrane</keyword>
<keyword evidence="10 14" id="KW-1133">Transmembrane helix</keyword>
<dbReference type="Gene3D" id="3.30.70.1230">
    <property type="entry name" value="Nucleotide cyclase"/>
    <property type="match status" value="2"/>
</dbReference>
<accession>A0A0N5CGK4</accession>
<evidence type="ECO:0000256" key="8">
    <source>
        <dbReference type="ARBA" id="ARBA00022840"/>
    </source>
</evidence>
<feature type="transmembrane region" description="Helical" evidence="14">
    <location>
        <begin position="220"/>
        <end position="239"/>
    </location>
</feature>
<evidence type="ECO:0000313" key="16">
    <source>
        <dbReference type="Proteomes" id="UP000046392"/>
    </source>
</evidence>
<evidence type="ECO:0000256" key="7">
    <source>
        <dbReference type="ARBA" id="ARBA00022741"/>
    </source>
</evidence>
<dbReference type="PANTHER" id="PTHR45627">
    <property type="entry name" value="ADENYLATE CYCLASE TYPE 1"/>
    <property type="match status" value="1"/>
</dbReference>
<comment type="catalytic activity">
    <reaction evidence="2">
        <text>ATP = 3',5'-cyclic AMP + diphosphate</text>
        <dbReference type="Rhea" id="RHEA:15389"/>
        <dbReference type="ChEBI" id="CHEBI:30616"/>
        <dbReference type="ChEBI" id="CHEBI:33019"/>
        <dbReference type="ChEBI" id="CHEBI:58165"/>
        <dbReference type="EC" id="4.6.1.1"/>
    </reaction>
</comment>
<evidence type="ECO:0000256" key="2">
    <source>
        <dbReference type="ARBA" id="ARBA00001593"/>
    </source>
</evidence>
<evidence type="ECO:0000256" key="5">
    <source>
        <dbReference type="ARBA" id="ARBA00022692"/>
    </source>
</evidence>
<feature type="transmembrane region" description="Helical" evidence="14">
    <location>
        <begin position="705"/>
        <end position="738"/>
    </location>
</feature>
<organism evidence="16 17">
    <name type="scientific">Strongyloides papillosus</name>
    <name type="common">Intestinal threadworm</name>
    <dbReference type="NCBI Taxonomy" id="174720"/>
    <lineage>
        <taxon>Eukaryota</taxon>
        <taxon>Metazoa</taxon>
        <taxon>Ecdysozoa</taxon>
        <taxon>Nematoda</taxon>
        <taxon>Chromadorea</taxon>
        <taxon>Rhabditida</taxon>
        <taxon>Tylenchina</taxon>
        <taxon>Panagrolaimomorpha</taxon>
        <taxon>Strongyloidoidea</taxon>
        <taxon>Strongyloididae</taxon>
        <taxon>Strongyloides</taxon>
    </lineage>
</organism>
<evidence type="ECO:0000256" key="12">
    <source>
        <dbReference type="ARBA" id="ARBA00023239"/>
    </source>
</evidence>
<evidence type="ECO:0000256" key="10">
    <source>
        <dbReference type="ARBA" id="ARBA00022989"/>
    </source>
</evidence>
<evidence type="ECO:0000313" key="17">
    <source>
        <dbReference type="WBParaSite" id="SPAL_0001698000.1"/>
    </source>
</evidence>
<evidence type="ECO:0000256" key="6">
    <source>
        <dbReference type="ARBA" id="ARBA00022723"/>
    </source>
</evidence>
<name>A0A0N5CGK4_STREA</name>
<feature type="region of interest" description="Disordered" evidence="13">
    <location>
        <begin position="1372"/>
        <end position="1393"/>
    </location>
</feature>
<feature type="transmembrane region" description="Helical" evidence="14">
    <location>
        <begin position="153"/>
        <end position="171"/>
    </location>
</feature>
<dbReference type="InterPro" id="IPR001054">
    <property type="entry name" value="A/G_cyclase"/>
</dbReference>
<feature type="transmembrane region" description="Helical" evidence="14">
    <location>
        <begin position="600"/>
        <end position="618"/>
    </location>
</feature>
<feature type="domain" description="Guanylate cyclase" evidence="15">
    <location>
        <begin position="860"/>
        <end position="970"/>
    </location>
</feature>
<feature type="transmembrane region" description="Helical" evidence="14">
    <location>
        <begin position="758"/>
        <end position="775"/>
    </location>
</feature>
<dbReference type="GO" id="GO:0006171">
    <property type="term" value="P:cAMP biosynthetic process"/>
    <property type="evidence" value="ECO:0007669"/>
    <property type="project" value="TreeGrafter"/>
</dbReference>
<sequence length="1516" mass="173150">MPLSSFFISPFGDVNLEQAYQNQQLKKHGDLLIYFLLIITISSISFSINHLPQPDGGMALATITAILSVILIAILTIKNSEDKNDPNNGGNSIKVKYYTNVAKRSYTISLIIAFWLTFVVLLLMITGEHYGIIITITLYISFYILFPFELLSIIAIGTILSFLEISLNTLWEYFDKTRLDKVFFNTIWRRIIENNSLPINSNIYEIQESPLLYTIDKDRVMASIIAHIWCNFIGIYLYVIRSRLSRATFLNARGALRGTICVESQNTRIDKLLSRPLPPHVLKNVKKSIKDGSVPQIHIETFNEAVVVYGKIHNLENILAQISIQDGGRLLNELEKRIDMIVEKNNCIRIISDGIVICSGVPSIHIPNNCSSLFSKSPPRWGLQSAMELCLMIKSFVDVTQADISFQIGISQGTINGGIIGLDKWHYDIIGDAFDRAKELANLAIPGNVFVDKNIGDKLNKEFSMELINDGKEYKINVDEVFKKMIEKQDYHPSVVFPSQKRLSVTTVPQTINRLLETVNSVLLVDNIHKRTAKTTNNRVAVKRQMINGEFREKSLLEQDDRNEYYKNYKSQNYNIMNSFTLRFRDRYFEKYYHKLIDRWLVPALITSMVFIIISTFYQQLIVSKFTTILTFSILGLGILAIVFAFLFLDYFQFMCQFITQTCIGHSTVITILLFSIMSCTMYSFYSCEDLVKCSNPNLNTTNLVMWMIIVPIYVKLSNIASLLTFVLSLTIYSGYVFEKQSEIFLAPSLTAGWRVDIDLLIILITLSSILYIRIRRNEKLQRCDHLSAMRILEEKKIYENYENIIENIMVQFLPKHIANNYDIKSEPYCHLFHAAGIAYLQIMPGYNDNDKWRSQDDFRYLNDIVVNIDQMLSTFNGLVKVRNANDIYVVAAGVLPESSHLVQEAPSTIGDLLSSLTDFAIQVRGYVKQFGLWIKIGIDCGPTISYALGDDKPTFNVTGKTYLNAMHLSLHSHNFDGLMVSEEIYLALRPRQYKFSDEYVAEVKVRSFVKTLQNEEEVYYSIPPESIKRQHCVKSVEYTIKGYVFENDLKAKIDNNEFIGDPINEEDNLKPKEYFNTKEKAIFKDANAILKDHCINPIEFLSSMNTSYSSDVYSIDIDIESDSDIEWCNPHYTSYQQNKFKDNDKIIETTSLIETPSSPPLPAPKDEKLLRKASIVSENRPCLNSFNKRYMSNRALVYSDFSESEALLSNYSPRIGGNNRRVSLTRNGPKIPQWLTSSKSNITNSEMSINQKPSRSSSKIGSLSALDRLNATALKVDRMLKELACVDDFQMGSCKFDDPEYSKFPLHYASSIGGDSSKSSLHRFGRGFSSTYHTDYDNMDSEANSDQEVDDKAYSKLEELKLALKGSDIDQSRYSNGSSKHGNRRNKKPRKSLFDSFKRKKYAIPDTGDEADGEESNCSSLAASQFFDNIRWKSVHSIGYENEYEFTDDNNMNNSFGFIDDDTESHHGNDNNENKHQTNENEGGNINTKDEMTKLARDIQQNFGDYKLASFDKLN</sequence>
<dbReference type="EC" id="4.6.1.1" evidence="4"/>
<feature type="compositionally biased region" description="Basic and acidic residues" evidence="13">
    <location>
        <begin position="1465"/>
        <end position="1480"/>
    </location>
</feature>
<keyword evidence="9" id="KW-0460">Magnesium</keyword>
<dbReference type="SUPFAM" id="SSF55073">
    <property type="entry name" value="Nucleotide cyclase"/>
    <property type="match status" value="2"/>
</dbReference>
<feature type="transmembrane region" description="Helical" evidence="14">
    <location>
        <begin position="31"/>
        <end position="51"/>
    </location>
</feature>
<dbReference type="SMART" id="SM00044">
    <property type="entry name" value="CYCc"/>
    <property type="match status" value="1"/>
</dbReference>
<dbReference type="GO" id="GO:0005886">
    <property type="term" value="C:plasma membrane"/>
    <property type="evidence" value="ECO:0007669"/>
    <property type="project" value="TreeGrafter"/>
</dbReference>
<dbReference type="GO" id="GO:0005524">
    <property type="term" value="F:ATP binding"/>
    <property type="evidence" value="ECO:0007669"/>
    <property type="project" value="UniProtKB-KW"/>
</dbReference>
<evidence type="ECO:0000256" key="1">
    <source>
        <dbReference type="ARBA" id="ARBA00001436"/>
    </source>
</evidence>
<evidence type="ECO:0000256" key="4">
    <source>
        <dbReference type="ARBA" id="ARBA00012201"/>
    </source>
</evidence>
<keyword evidence="16" id="KW-1185">Reference proteome</keyword>
<feature type="transmembrane region" description="Helical" evidence="14">
    <location>
        <begin position="57"/>
        <end position="77"/>
    </location>
</feature>
<comment type="catalytic activity">
    <reaction evidence="1">
        <text>GTP = 3',5'-cyclic GMP + diphosphate</text>
        <dbReference type="Rhea" id="RHEA:13665"/>
        <dbReference type="ChEBI" id="CHEBI:33019"/>
        <dbReference type="ChEBI" id="CHEBI:37565"/>
        <dbReference type="ChEBI" id="CHEBI:57746"/>
        <dbReference type="EC" id="4.6.1.2"/>
    </reaction>
</comment>
<evidence type="ECO:0000256" key="11">
    <source>
        <dbReference type="ARBA" id="ARBA00023136"/>
    </source>
</evidence>
<keyword evidence="12" id="KW-0456">Lyase</keyword>
<keyword evidence="6" id="KW-0479">Metal-binding</keyword>
<feature type="transmembrane region" description="Helical" evidence="14">
    <location>
        <begin position="130"/>
        <end position="146"/>
    </location>
</feature>
<feature type="domain" description="Guanylate cyclase" evidence="15">
    <location>
        <begin position="306"/>
        <end position="441"/>
    </location>
</feature>